<name>A0A415EWM6_ENTCA</name>
<organism evidence="4 5">
    <name type="scientific">Enterococcus casseliflavus</name>
    <name type="common">Enterococcus flavescens</name>
    <dbReference type="NCBI Taxonomy" id="37734"/>
    <lineage>
        <taxon>Bacteria</taxon>
        <taxon>Bacillati</taxon>
        <taxon>Bacillota</taxon>
        <taxon>Bacilli</taxon>
        <taxon>Lactobacillales</taxon>
        <taxon>Enterococcaceae</taxon>
        <taxon>Enterococcus</taxon>
    </lineage>
</organism>
<dbReference type="AlphaFoldDB" id="A0A415EWM6"/>
<feature type="signal peptide" evidence="3">
    <location>
        <begin position="1"/>
        <end position="27"/>
    </location>
</feature>
<accession>A0A415EWM6</accession>
<reference evidence="4 5" key="1">
    <citation type="submission" date="2018-08" db="EMBL/GenBank/DDBJ databases">
        <title>A genome reference for cultivated species of the human gut microbiota.</title>
        <authorList>
            <person name="Zou Y."/>
            <person name="Xue W."/>
            <person name="Luo G."/>
        </authorList>
    </citation>
    <scope>NUCLEOTIDE SEQUENCE [LARGE SCALE GENOMIC DNA]</scope>
    <source>
        <strain evidence="4 5">AF48-16</strain>
    </source>
</reference>
<protein>
    <submittedName>
        <fullName evidence="4">LPXTG cell wall anchor domain-containing protein</fullName>
    </submittedName>
</protein>
<feature type="chain" id="PRO_5044397901" evidence="3">
    <location>
        <begin position="28"/>
        <end position="124"/>
    </location>
</feature>
<dbReference type="RefSeq" id="WP_121261285.1">
    <property type="nucleotide sequence ID" value="NZ_CP032739.1"/>
</dbReference>
<evidence type="ECO:0000256" key="2">
    <source>
        <dbReference type="SAM" id="Phobius"/>
    </source>
</evidence>
<evidence type="ECO:0000313" key="5">
    <source>
        <dbReference type="Proteomes" id="UP000286288"/>
    </source>
</evidence>
<proteinExistence type="predicted"/>
<keyword evidence="3" id="KW-0732">Signal</keyword>
<comment type="caution">
    <text evidence="4">The sequence shown here is derived from an EMBL/GenBank/DDBJ whole genome shotgun (WGS) entry which is preliminary data.</text>
</comment>
<dbReference type="NCBIfam" id="TIGR01167">
    <property type="entry name" value="LPXTG_anchor"/>
    <property type="match status" value="1"/>
</dbReference>
<evidence type="ECO:0000256" key="1">
    <source>
        <dbReference type="SAM" id="MobiDB-lite"/>
    </source>
</evidence>
<keyword evidence="2" id="KW-1133">Transmembrane helix</keyword>
<keyword evidence="2" id="KW-0812">Transmembrane</keyword>
<gene>
    <name evidence="4" type="ORF">DW084_03255</name>
</gene>
<dbReference type="EMBL" id="QRMZ01000003">
    <property type="protein sequence ID" value="RHK07697.1"/>
    <property type="molecule type" value="Genomic_DNA"/>
</dbReference>
<feature type="region of interest" description="Disordered" evidence="1">
    <location>
        <begin position="54"/>
        <end position="83"/>
    </location>
</feature>
<evidence type="ECO:0000256" key="3">
    <source>
        <dbReference type="SAM" id="SignalP"/>
    </source>
</evidence>
<sequence length="124" mass="13663">MKGEKVWKLVRMVLFCTLFYGITISTAAVNAQEVQSVETESSVLFTGVYEPIGQPKPAPPAGPTENISPPKEVAKPGGILPKTNETKTYGVILLGLLLVLVALYAQYTKHRSKFMMVKKKRQII</sequence>
<evidence type="ECO:0000313" key="4">
    <source>
        <dbReference type="EMBL" id="RHK07697.1"/>
    </source>
</evidence>
<keyword evidence="2" id="KW-0472">Membrane</keyword>
<feature type="transmembrane region" description="Helical" evidence="2">
    <location>
        <begin position="89"/>
        <end position="107"/>
    </location>
</feature>
<dbReference type="Proteomes" id="UP000286288">
    <property type="component" value="Unassembled WGS sequence"/>
</dbReference>